<sequence>MKMPENLDPEMIAPCGINCLGCKAHIMQKKTCPGCLSDSQTKAASCRNCLIKTCAAEHGLKSCGECQTFPCRLITHIDKRYRLRYSLSLVENGLFLKQNGMEAFLDREKERWTCPECGGVICLHNHICSSCLKKYETAGSG</sequence>
<reference evidence="1 2" key="1">
    <citation type="journal article" date="2015" name="Sci. Rep.">
        <title>A comparative genomics and reductive dehalogenase gene transcription study of two chloroethene-respiring bacteria, Dehalococcoides mccartyi strains MB and 11a.</title>
        <authorList>
            <person name="Low A."/>
            <person name="Shen Z."/>
            <person name="Cheng D."/>
            <person name="Rogers M.J."/>
            <person name="Lee P.K."/>
            <person name="He J."/>
        </authorList>
    </citation>
    <scope>NUCLEOTIDE SEQUENCE [LARGE SCALE GENOMIC DNA]</scope>
    <source>
        <strain evidence="1 2">MB</strain>
    </source>
</reference>
<evidence type="ECO:0000313" key="2">
    <source>
        <dbReference type="Proteomes" id="UP000053577"/>
    </source>
</evidence>
<dbReference type="RefSeq" id="WP_058292638.1">
    <property type="nucleotide sequence ID" value="NZ_JGYD01000025.1"/>
</dbReference>
<dbReference type="OrthoDB" id="166000at2"/>
<evidence type="ECO:0008006" key="3">
    <source>
        <dbReference type="Google" id="ProtNLM"/>
    </source>
</evidence>
<gene>
    <name evidence="1" type="ORF">DA01_07120</name>
</gene>
<dbReference type="Pfam" id="PF12675">
    <property type="entry name" value="DUF3795"/>
    <property type="match status" value="1"/>
</dbReference>
<dbReference type="InterPro" id="IPR024227">
    <property type="entry name" value="DUF3795"/>
</dbReference>
<organism evidence="1 2">
    <name type="scientific">Dehalococcoides mccartyi</name>
    <dbReference type="NCBI Taxonomy" id="61435"/>
    <lineage>
        <taxon>Bacteria</taxon>
        <taxon>Bacillati</taxon>
        <taxon>Chloroflexota</taxon>
        <taxon>Dehalococcoidia</taxon>
        <taxon>Dehalococcoidales</taxon>
        <taxon>Dehalococcoidaceae</taxon>
        <taxon>Dehalococcoides</taxon>
    </lineage>
</organism>
<proteinExistence type="predicted"/>
<comment type="caution">
    <text evidence="1">The sequence shown here is derived from an EMBL/GenBank/DDBJ whole genome shotgun (WGS) entry which is preliminary data.</text>
</comment>
<dbReference type="PATRIC" id="fig|61435.5.peg.1401"/>
<accession>A0A0V8M095</accession>
<dbReference type="AlphaFoldDB" id="A0A0V8M095"/>
<dbReference type="EMBL" id="JGYD01000025">
    <property type="protein sequence ID" value="KSV17189.1"/>
    <property type="molecule type" value="Genomic_DNA"/>
</dbReference>
<dbReference type="Proteomes" id="UP000053577">
    <property type="component" value="Unassembled WGS sequence"/>
</dbReference>
<evidence type="ECO:0000313" key="1">
    <source>
        <dbReference type="EMBL" id="KSV17189.1"/>
    </source>
</evidence>
<protein>
    <recommendedName>
        <fullName evidence="3">DUF3795 domain-containing protein</fullName>
    </recommendedName>
</protein>
<name>A0A0V8M095_9CHLR</name>